<dbReference type="PROSITE" id="PS50113">
    <property type="entry name" value="PAC"/>
    <property type="match status" value="1"/>
</dbReference>
<accession>A0A0E3WVS7</accession>
<dbReference type="InterPro" id="IPR000014">
    <property type="entry name" value="PAS"/>
</dbReference>
<dbReference type="SUPFAM" id="SSF55785">
    <property type="entry name" value="PYP-like sensor domain (PAS domain)"/>
    <property type="match status" value="1"/>
</dbReference>
<keyword evidence="4" id="KW-1185">Reference proteome</keyword>
<dbReference type="Pfam" id="PF07568">
    <property type="entry name" value="HisKA_2"/>
    <property type="match status" value="1"/>
</dbReference>
<dbReference type="Gene3D" id="3.30.565.10">
    <property type="entry name" value="Histidine kinase-like ATPase, C-terminal domain"/>
    <property type="match status" value="1"/>
</dbReference>
<dbReference type="STRING" id="1434107.MSBR3_0452"/>
<dbReference type="GeneID" id="24787915"/>
<dbReference type="PANTHER" id="PTHR43065:SF23">
    <property type="entry name" value="SENSOR HISTIDINE KINASE PDTAS"/>
    <property type="match status" value="1"/>
</dbReference>
<dbReference type="KEGG" id="mbak:MSBR3_0452"/>
<dbReference type="NCBIfam" id="TIGR00229">
    <property type="entry name" value="sensory_box"/>
    <property type="match status" value="1"/>
</dbReference>
<evidence type="ECO:0000313" key="4">
    <source>
        <dbReference type="Proteomes" id="UP000033066"/>
    </source>
</evidence>
<dbReference type="SMART" id="SM00387">
    <property type="entry name" value="HATPase_c"/>
    <property type="match status" value="1"/>
</dbReference>
<sequence>MAKVIKKKEQINATVSPWIKKQCLELAKTPEFSSISDVVSLALSEFFGKYEYIKTKELKEHETRIPDLLEVLMKTKEGQEWLKSVYKIETKKTNHSKEKDCYLEQNIEGLIGLRVKENFVPVFIDGDIEGVTGYNKKDFLSGKVKWVEIIIPEDRLLACENLKKAMYESDISTEIEYRILRKNGETRWVLQILQKFPTGSGSQRYVQGLIRDITKRKAADLTLKKTHEARIKEIHHRIKNNLQVISSLLSLEADRSTDTKTLEAFRESQNRVTSMALIHEELYKGDEVDNLDFADYLRKLTTNLFRSYRLKNEEISLKLELENVHLDMDTAIPLGIIVNELVSNALKYAFPAQKSGKIYVNLHTVEKYENKDKSVRNLGVKPNCISRTDFEFVLTVADTGDGFPEEIDYRNTNSLGLQIVNILVEQIEGFIELKRNNGTEFSIYFSKLV</sequence>
<dbReference type="SUPFAM" id="SSF55874">
    <property type="entry name" value="ATPase domain of HSP90 chaperone/DNA topoisomerase II/histidine kinase"/>
    <property type="match status" value="1"/>
</dbReference>
<dbReference type="InterPro" id="IPR011495">
    <property type="entry name" value="Sig_transdc_His_kin_sub2_dim/P"/>
</dbReference>
<dbReference type="PANTHER" id="PTHR43065">
    <property type="entry name" value="SENSOR HISTIDINE KINASE"/>
    <property type="match status" value="1"/>
</dbReference>
<dbReference type="CDD" id="cd00130">
    <property type="entry name" value="PAS"/>
    <property type="match status" value="1"/>
</dbReference>
<dbReference type="RefSeq" id="WP_048106245.1">
    <property type="nucleotide sequence ID" value="NZ_CP009517.1"/>
</dbReference>
<keyword evidence="3" id="KW-0418">Kinase</keyword>
<dbReference type="Gene3D" id="3.30.450.20">
    <property type="entry name" value="PAS domain"/>
    <property type="match status" value="1"/>
</dbReference>
<dbReference type="PROSITE" id="PS50109">
    <property type="entry name" value="HIS_KIN"/>
    <property type="match status" value="1"/>
</dbReference>
<dbReference type="EMBL" id="CP009517">
    <property type="protein sequence ID" value="AKB81030.1"/>
    <property type="molecule type" value="Genomic_DNA"/>
</dbReference>
<reference evidence="3" key="1">
    <citation type="submission" date="2014-07" db="EMBL/GenBank/DDBJ databases">
        <title>Methanogenic archaea and the global carbon cycle.</title>
        <authorList>
            <person name="Henriksen J.R."/>
            <person name="Luke J."/>
            <person name="Reinhart S."/>
            <person name="Benedict M.N."/>
            <person name="Youngblut N.D."/>
            <person name="Metcalf M.E."/>
            <person name="Whitaker R.J."/>
            <person name="Metcalf W.W."/>
        </authorList>
    </citation>
    <scope>NUCLEOTIDE SEQUENCE [LARGE SCALE GENOMIC DNA]</scope>
    <source>
        <strain evidence="3">3</strain>
    </source>
</reference>
<dbReference type="InterPro" id="IPR000700">
    <property type="entry name" value="PAS-assoc_C"/>
</dbReference>
<dbReference type="HOGENOM" id="CLU_000445_114_57_2"/>
<name>A0A0E3WVS7_METBA</name>
<evidence type="ECO:0000259" key="2">
    <source>
        <dbReference type="PROSITE" id="PS50113"/>
    </source>
</evidence>
<proteinExistence type="predicted"/>
<dbReference type="Proteomes" id="UP000033066">
    <property type="component" value="Chromosome"/>
</dbReference>
<dbReference type="InterPro" id="IPR035965">
    <property type="entry name" value="PAS-like_dom_sf"/>
</dbReference>
<feature type="domain" description="PAC" evidence="2">
    <location>
        <begin position="173"/>
        <end position="225"/>
    </location>
</feature>
<evidence type="ECO:0000313" key="3">
    <source>
        <dbReference type="EMBL" id="AKB81030.1"/>
    </source>
</evidence>
<protein>
    <submittedName>
        <fullName evidence="3">Sensory transduction histidine kinase</fullName>
    </submittedName>
</protein>
<keyword evidence="3" id="KW-0808">Transferase</keyword>
<dbReference type="InterPro" id="IPR001610">
    <property type="entry name" value="PAC"/>
</dbReference>
<dbReference type="GO" id="GO:0016301">
    <property type="term" value="F:kinase activity"/>
    <property type="evidence" value="ECO:0007669"/>
    <property type="project" value="UniProtKB-KW"/>
</dbReference>
<dbReference type="InterPro" id="IPR005467">
    <property type="entry name" value="His_kinase_dom"/>
</dbReference>
<dbReference type="PATRIC" id="fig|1434107.4.peg.596"/>
<evidence type="ECO:0000259" key="1">
    <source>
        <dbReference type="PROSITE" id="PS50109"/>
    </source>
</evidence>
<dbReference type="InterPro" id="IPR036890">
    <property type="entry name" value="HATPase_C_sf"/>
</dbReference>
<dbReference type="Pfam" id="PF02518">
    <property type="entry name" value="HATPase_c"/>
    <property type="match status" value="1"/>
</dbReference>
<organism evidence="3 4">
    <name type="scientific">Methanosarcina barkeri 3</name>
    <dbReference type="NCBI Taxonomy" id="1434107"/>
    <lineage>
        <taxon>Archaea</taxon>
        <taxon>Methanobacteriati</taxon>
        <taxon>Methanobacteriota</taxon>
        <taxon>Stenosarchaea group</taxon>
        <taxon>Methanomicrobia</taxon>
        <taxon>Methanosarcinales</taxon>
        <taxon>Methanosarcinaceae</taxon>
        <taxon>Methanosarcina</taxon>
    </lineage>
</organism>
<dbReference type="InterPro" id="IPR003594">
    <property type="entry name" value="HATPase_dom"/>
</dbReference>
<dbReference type="InterPro" id="IPR013655">
    <property type="entry name" value="PAS_fold_3"/>
</dbReference>
<gene>
    <name evidence="3" type="ORF">MSBR3_0452</name>
</gene>
<dbReference type="SMART" id="SM00086">
    <property type="entry name" value="PAC"/>
    <property type="match status" value="1"/>
</dbReference>
<dbReference type="AlphaFoldDB" id="A0A0E3WVS7"/>
<feature type="domain" description="Histidine kinase" evidence="1">
    <location>
        <begin position="233"/>
        <end position="449"/>
    </location>
</feature>
<dbReference type="OrthoDB" id="8127at2157"/>
<dbReference type="Pfam" id="PF08447">
    <property type="entry name" value="PAS_3"/>
    <property type="match status" value="1"/>
</dbReference>